<evidence type="ECO:0000256" key="2">
    <source>
        <dbReference type="ARBA" id="ARBA00012438"/>
    </source>
</evidence>
<sequence>MQLQRYLGPFPRWSLILAFGFAGLIDVFFGSPIAGDQPAGPLGCALAVILLLGLLLHPWGQDRALFVVCAVLTVLIFVPNVVETVLVAPTTLYAVYLAAAYAAHRNRWLVWAIVGTIAAPYFGNTYVQVESPSMVLPVAIPTLFGVGFMWLVGLNKRRQREMLMTLSERAELAALLERTHIARELHDIVGHNLTSVIALADGARFAAQNDPQIAVETLKTISDSSREALQQVRGLVTLLREDARPRLAPSSDGIAALIHDTRAAGFDLKLTGDIPENLPPAQAFVLFRSVQELLTNMLRHADTPTGSLIFESSPTAVKCLAENDCTKPWEKGSGLLGLQERVEAVGGSVRIRSADQRFVVQVVIPR</sequence>
<dbReference type="EMBL" id="VOHM01000036">
    <property type="protein sequence ID" value="TWT18254.1"/>
    <property type="molecule type" value="Genomic_DNA"/>
</dbReference>
<keyword evidence="6" id="KW-0418">Kinase</keyword>
<evidence type="ECO:0000256" key="6">
    <source>
        <dbReference type="ARBA" id="ARBA00022777"/>
    </source>
</evidence>
<keyword evidence="9" id="KW-0472">Membrane</keyword>
<feature type="transmembrane region" description="Helical" evidence="9">
    <location>
        <begin position="39"/>
        <end position="56"/>
    </location>
</feature>
<comment type="caution">
    <text evidence="11">The sequence shown here is derived from an EMBL/GenBank/DDBJ whole genome shotgun (WGS) entry which is preliminary data.</text>
</comment>
<reference evidence="11 12" key="1">
    <citation type="submission" date="2019-08" db="EMBL/GenBank/DDBJ databases">
        <authorList>
            <person name="Lei W."/>
        </authorList>
    </citation>
    <scope>NUCLEOTIDE SEQUENCE [LARGE SCALE GENOMIC DNA]</scope>
    <source>
        <strain evidence="11 12">CCUG 58627</strain>
    </source>
</reference>
<dbReference type="Pfam" id="PF07730">
    <property type="entry name" value="HisKA_3"/>
    <property type="match status" value="1"/>
</dbReference>
<evidence type="ECO:0000256" key="8">
    <source>
        <dbReference type="ARBA" id="ARBA00023012"/>
    </source>
</evidence>
<keyword evidence="7" id="KW-0067">ATP-binding</keyword>
<keyword evidence="9" id="KW-0812">Transmembrane</keyword>
<evidence type="ECO:0000256" key="1">
    <source>
        <dbReference type="ARBA" id="ARBA00000085"/>
    </source>
</evidence>
<keyword evidence="3" id="KW-0597">Phosphoprotein</keyword>
<organism evidence="11 12">
    <name type="scientific">Corynebacterium canis</name>
    <dbReference type="NCBI Taxonomy" id="679663"/>
    <lineage>
        <taxon>Bacteria</taxon>
        <taxon>Bacillati</taxon>
        <taxon>Actinomycetota</taxon>
        <taxon>Actinomycetes</taxon>
        <taxon>Mycobacteriales</taxon>
        <taxon>Corynebacteriaceae</taxon>
        <taxon>Corynebacterium</taxon>
    </lineage>
</organism>
<dbReference type="Gene3D" id="1.20.5.1930">
    <property type="match status" value="1"/>
</dbReference>
<proteinExistence type="predicted"/>
<dbReference type="GO" id="GO:0005524">
    <property type="term" value="F:ATP binding"/>
    <property type="evidence" value="ECO:0007669"/>
    <property type="project" value="UniProtKB-KW"/>
</dbReference>
<dbReference type="GO" id="GO:0000155">
    <property type="term" value="F:phosphorelay sensor kinase activity"/>
    <property type="evidence" value="ECO:0007669"/>
    <property type="project" value="InterPro"/>
</dbReference>
<feature type="transmembrane region" description="Helical" evidence="9">
    <location>
        <begin position="133"/>
        <end position="154"/>
    </location>
</feature>
<keyword evidence="8" id="KW-0902">Two-component regulatory system</keyword>
<keyword evidence="9" id="KW-1133">Transmembrane helix</keyword>
<dbReference type="AlphaFoldDB" id="A0A5C5TWW8"/>
<keyword evidence="12" id="KW-1185">Reference proteome</keyword>
<evidence type="ECO:0000256" key="7">
    <source>
        <dbReference type="ARBA" id="ARBA00022840"/>
    </source>
</evidence>
<evidence type="ECO:0000256" key="9">
    <source>
        <dbReference type="SAM" id="Phobius"/>
    </source>
</evidence>
<evidence type="ECO:0000313" key="11">
    <source>
        <dbReference type="EMBL" id="TWT18254.1"/>
    </source>
</evidence>
<dbReference type="GO" id="GO:0046983">
    <property type="term" value="F:protein dimerization activity"/>
    <property type="evidence" value="ECO:0007669"/>
    <property type="project" value="InterPro"/>
</dbReference>
<dbReference type="GO" id="GO:0016020">
    <property type="term" value="C:membrane"/>
    <property type="evidence" value="ECO:0007669"/>
    <property type="project" value="InterPro"/>
</dbReference>
<dbReference type="OrthoDB" id="227596at2"/>
<evidence type="ECO:0000256" key="5">
    <source>
        <dbReference type="ARBA" id="ARBA00022741"/>
    </source>
</evidence>
<feature type="domain" description="Signal transduction histidine kinase subgroup 3 dimerisation and phosphoacceptor" evidence="10">
    <location>
        <begin position="177"/>
        <end position="242"/>
    </location>
</feature>
<comment type="catalytic activity">
    <reaction evidence="1">
        <text>ATP + protein L-histidine = ADP + protein N-phospho-L-histidine.</text>
        <dbReference type="EC" id="2.7.13.3"/>
    </reaction>
</comment>
<protein>
    <recommendedName>
        <fullName evidence="2">histidine kinase</fullName>
        <ecNumber evidence="2">2.7.13.3</ecNumber>
    </recommendedName>
</protein>
<evidence type="ECO:0000313" key="12">
    <source>
        <dbReference type="Proteomes" id="UP000320791"/>
    </source>
</evidence>
<dbReference type="Gene3D" id="3.30.565.10">
    <property type="entry name" value="Histidine kinase-like ATPase, C-terminal domain"/>
    <property type="match status" value="1"/>
</dbReference>
<dbReference type="Proteomes" id="UP000320791">
    <property type="component" value="Unassembled WGS sequence"/>
</dbReference>
<dbReference type="InterPro" id="IPR036890">
    <property type="entry name" value="HATPase_C_sf"/>
</dbReference>
<dbReference type="CDD" id="cd16917">
    <property type="entry name" value="HATPase_UhpB-NarQ-NarX-like"/>
    <property type="match status" value="1"/>
</dbReference>
<gene>
    <name evidence="11" type="ORF">FRX94_11975</name>
</gene>
<feature type="transmembrane region" description="Helical" evidence="9">
    <location>
        <begin position="85"/>
        <end position="103"/>
    </location>
</feature>
<name>A0A5C5TWW8_9CORY</name>
<accession>A0A5C5TWW8</accession>
<evidence type="ECO:0000256" key="3">
    <source>
        <dbReference type="ARBA" id="ARBA00022553"/>
    </source>
</evidence>
<feature type="transmembrane region" description="Helical" evidence="9">
    <location>
        <begin position="108"/>
        <end position="127"/>
    </location>
</feature>
<dbReference type="InterPro" id="IPR050482">
    <property type="entry name" value="Sensor_HK_TwoCompSys"/>
</dbReference>
<dbReference type="InterPro" id="IPR011712">
    <property type="entry name" value="Sig_transdc_His_kin_sub3_dim/P"/>
</dbReference>
<evidence type="ECO:0000256" key="4">
    <source>
        <dbReference type="ARBA" id="ARBA00022679"/>
    </source>
</evidence>
<dbReference type="RefSeq" id="WP_146325579.1">
    <property type="nucleotide sequence ID" value="NZ_BAABLR010000019.1"/>
</dbReference>
<dbReference type="EC" id="2.7.13.3" evidence="2"/>
<feature type="transmembrane region" description="Helical" evidence="9">
    <location>
        <begin position="12"/>
        <end position="33"/>
    </location>
</feature>
<feature type="transmembrane region" description="Helical" evidence="9">
    <location>
        <begin position="63"/>
        <end position="79"/>
    </location>
</feature>
<dbReference type="PANTHER" id="PTHR24421">
    <property type="entry name" value="NITRATE/NITRITE SENSOR PROTEIN NARX-RELATED"/>
    <property type="match status" value="1"/>
</dbReference>
<evidence type="ECO:0000259" key="10">
    <source>
        <dbReference type="Pfam" id="PF07730"/>
    </source>
</evidence>
<dbReference type="PANTHER" id="PTHR24421:SF10">
    <property type="entry name" value="NITRATE_NITRITE SENSOR PROTEIN NARQ"/>
    <property type="match status" value="1"/>
</dbReference>
<keyword evidence="5" id="KW-0547">Nucleotide-binding</keyword>
<keyword evidence="4" id="KW-0808">Transferase</keyword>